<proteinExistence type="predicted"/>
<protein>
    <submittedName>
        <fullName evidence="2">Cupin domain-containing protein</fullName>
    </submittedName>
</protein>
<sequence length="105" mass="11934">MNLFASPKEILPQEQVEELVCSKSVRIEKIVSQGHRSPSGFWYDQTEDEWVSVLQGNAVIQFEDHEICLQPGDSLLIPAHQKHRVAETSVEPNCIWLCVFGNLTK</sequence>
<dbReference type="InterPro" id="IPR014710">
    <property type="entry name" value="RmlC-like_jellyroll"/>
</dbReference>
<evidence type="ECO:0000259" key="1">
    <source>
        <dbReference type="Pfam" id="PF07883"/>
    </source>
</evidence>
<dbReference type="RefSeq" id="WP_186995920.1">
    <property type="nucleotide sequence ID" value="NZ_JACOQK010000001.1"/>
</dbReference>
<reference evidence="2 3" key="1">
    <citation type="submission" date="2020-08" db="EMBL/GenBank/DDBJ databases">
        <title>Genome public.</title>
        <authorList>
            <person name="Liu C."/>
            <person name="Sun Q."/>
        </authorList>
    </citation>
    <scope>NUCLEOTIDE SEQUENCE [LARGE SCALE GENOMIC DNA]</scope>
    <source>
        <strain evidence="2 3">NSJ-27</strain>
    </source>
</reference>
<dbReference type="InterPro" id="IPR013096">
    <property type="entry name" value="Cupin_2"/>
</dbReference>
<dbReference type="Proteomes" id="UP000649151">
    <property type="component" value="Unassembled WGS sequence"/>
</dbReference>
<dbReference type="Pfam" id="PF07883">
    <property type="entry name" value="Cupin_2"/>
    <property type="match status" value="1"/>
</dbReference>
<dbReference type="CDD" id="cd06981">
    <property type="entry name" value="cupin_reut_a1446"/>
    <property type="match status" value="1"/>
</dbReference>
<accession>A0ABR7ING6</accession>
<dbReference type="EMBL" id="JACOQK010000001">
    <property type="protein sequence ID" value="MBC5786662.1"/>
    <property type="molecule type" value="Genomic_DNA"/>
</dbReference>
<organism evidence="2 3">
    <name type="scientific">Clostridium facile</name>
    <dbReference type="NCBI Taxonomy" id="2763035"/>
    <lineage>
        <taxon>Bacteria</taxon>
        <taxon>Bacillati</taxon>
        <taxon>Bacillota</taxon>
        <taxon>Clostridia</taxon>
        <taxon>Eubacteriales</taxon>
        <taxon>Clostridiaceae</taxon>
        <taxon>Clostridium</taxon>
    </lineage>
</organism>
<evidence type="ECO:0000313" key="3">
    <source>
        <dbReference type="Proteomes" id="UP000649151"/>
    </source>
</evidence>
<dbReference type="Gene3D" id="2.60.120.10">
    <property type="entry name" value="Jelly Rolls"/>
    <property type="match status" value="1"/>
</dbReference>
<gene>
    <name evidence="2" type="ORF">H8Z77_01290</name>
</gene>
<feature type="domain" description="Cupin type-2" evidence="1">
    <location>
        <begin position="44"/>
        <end position="100"/>
    </location>
</feature>
<name>A0ABR7ING6_9CLOT</name>
<dbReference type="InterPro" id="IPR011051">
    <property type="entry name" value="RmlC_Cupin_sf"/>
</dbReference>
<keyword evidence="3" id="KW-1185">Reference proteome</keyword>
<dbReference type="SUPFAM" id="SSF51182">
    <property type="entry name" value="RmlC-like cupins"/>
    <property type="match status" value="1"/>
</dbReference>
<comment type="caution">
    <text evidence="2">The sequence shown here is derived from an EMBL/GenBank/DDBJ whole genome shotgun (WGS) entry which is preliminary data.</text>
</comment>
<evidence type="ECO:0000313" key="2">
    <source>
        <dbReference type="EMBL" id="MBC5786662.1"/>
    </source>
</evidence>